<dbReference type="Pfam" id="PF04068">
    <property type="entry name" value="Fer4_RLI"/>
    <property type="match status" value="1"/>
</dbReference>
<organism evidence="3">
    <name type="scientific">Solanum chacoense</name>
    <name type="common">Chaco potato</name>
    <dbReference type="NCBI Taxonomy" id="4108"/>
    <lineage>
        <taxon>Eukaryota</taxon>
        <taxon>Viridiplantae</taxon>
        <taxon>Streptophyta</taxon>
        <taxon>Embryophyta</taxon>
        <taxon>Tracheophyta</taxon>
        <taxon>Spermatophyta</taxon>
        <taxon>Magnoliopsida</taxon>
        <taxon>eudicotyledons</taxon>
        <taxon>Gunneridae</taxon>
        <taxon>Pentapetalae</taxon>
        <taxon>asterids</taxon>
        <taxon>lamiids</taxon>
        <taxon>Solanales</taxon>
        <taxon>Solanaceae</taxon>
        <taxon>Solanoideae</taxon>
        <taxon>Solaneae</taxon>
        <taxon>Solanum</taxon>
    </lineage>
</organism>
<feature type="domain" description="RNase L inhibitor RLI-like possible metal-binding" evidence="2">
    <location>
        <begin position="6"/>
        <end position="35"/>
    </location>
</feature>
<name>A0A0V0H1M5_SOLCH</name>
<protein>
    <submittedName>
        <fullName evidence="3">Putative ovule protein</fullName>
    </submittedName>
</protein>
<keyword evidence="1" id="KW-1133">Transmembrane helix</keyword>
<dbReference type="InterPro" id="IPR007209">
    <property type="entry name" value="RNaseL-inhib-like_metal-bd_dom"/>
</dbReference>
<keyword evidence="1" id="KW-0472">Membrane</keyword>
<evidence type="ECO:0000313" key="3">
    <source>
        <dbReference type="EMBL" id="JAP14248.1"/>
    </source>
</evidence>
<feature type="transmembrane region" description="Helical" evidence="1">
    <location>
        <begin position="45"/>
        <end position="74"/>
    </location>
</feature>
<evidence type="ECO:0000256" key="1">
    <source>
        <dbReference type="SAM" id="Phobius"/>
    </source>
</evidence>
<proteinExistence type="predicted"/>
<evidence type="ECO:0000259" key="2">
    <source>
        <dbReference type="Pfam" id="PF04068"/>
    </source>
</evidence>
<dbReference type="AlphaFoldDB" id="A0A0V0H1M5"/>
<accession>A0A0V0H1M5</accession>
<sequence>MSDRLTRIAIVSADKCKPKKCRQECKKSCPVVKTGIIFDFLMPNLWFWFVVKIFSFFVLKFVFFCLVCVFWAIYITRLCFSM</sequence>
<keyword evidence="1" id="KW-0812">Transmembrane</keyword>
<dbReference type="EMBL" id="GEDG01026830">
    <property type="protein sequence ID" value="JAP14248.1"/>
    <property type="molecule type" value="Transcribed_RNA"/>
</dbReference>
<reference evidence="3" key="1">
    <citation type="submission" date="2015-12" db="EMBL/GenBank/DDBJ databases">
        <title>Gene expression during late stages of embryo sac development: a critical building block for successful pollen-pistil interactions.</title>
        <authorList>
            <person name="Liu Y."/>
            <person name="Joly V."/>
            <person name="Sabar M."/>
            <person name="Matton D.P."/>
        </authorList>
    </citation>
    <scope>NUCLEOTIDE SEQUENCE</scope>
</reference>